<dbReference type="RefSeq" id="WP_271167065.1">
    <property type="nucleotide sequence ID" value="NZ_BSFI01000002.1"/>
</dbReference>
<dbReference type="EMBL" id="BSFI01000002">
    <property type="protein sequence ID" value="GLK66804.1"/>
    <property type="molecule type" value="Genomic_DNA"/>
</dbReference>
<dbReference type="InterPro" id="IPR016176">
    <property type="entry name" value="Cbl-dep_enz_cat"/>
</dbReference>
<dbReference type="GO" id="GO:0004494">
    <property type="term" value="F:methylmalonyl-CoA mutase activity"/>
    <property type="evidence" value="ECO:0007669"/>
    <property type="project" value="UniProtKB-EC"/>
</dbReference>
<dbReference type="SUPFAM" id="SSF51703">
    <property type="entry name" value="Cobalamin (vitamin B12)-dependent enzymes"/>
    <property type="match status" value="1"/>
</dbReference>
<dbReference type="SUPFAM" id="SSF52242">
    <property type="entry name" value="Cobalamin (vitamin B12)-binding domain"/>
    <property type="match status" value="1"/>
</dbReference>
<reference evidence="8" key="2">
    <citation type="submission" date="2023-01" db="EMBL/GenBank/DDBJ databases">
        <authorList>
            <person name="Sun Q."/>
            <person name="Evtushenko L."/>
        </authorList>
    </citation>
    <scope>NUCLEOTIDE SEQUENCE</scope>
    <source>
        <strain evidence="8">VKM B-2347</strain>
    </source>
</reference>
<evidence type="ECO:0000256" key="2">
    <source>
        <dbReference type="ARBA" id="ARBA00008465"/>
    </source>
</evidence>
<sequence length="661" mass="69154">MTTEPIQPATGFAADFTSTEEAWRKAAEAALKGRPLSSVLSHRTIDGVPADAIAPRAEPRTIAGRDAGARWIAMTRIDLADPAAANAQALEDLNNGASGLSLFLAHAHGPYGLLADTLARVERALDGVMLDLAPIHLDAPPFDDRTTAALFAAVVENRKLDPGAVRILFGLDYTRDLLQMGTCALPWDRTGARASATLKSLLDRGFTAPALMMDQRLAHDSGASEAQELAGALSSAVEHIRMMTANGLDVETVADSMSFAFACDADQFATIAKLRAARLLWSAARRELGLADRPVHIHAQTSRRMMTRKDPQTNMIRTTIAAFAAGVGGADSVTVLPYTFALAEADADARRLARNAQSIVLEESNAYRVADPAAGAGAIERLTDGLAERAWELFREIEREGGMFAALTTGVWQSGVKETWAKRAREVATRKSAIVGVSEFPRAGEVTPSAAAAVRPEPAPRTHPLPPLDDDDAATFTAIVDGFLAGASVADVNAAWKANPSLSATPLEVERLADPFESLRDLNEAREPRPKAFLAVVGPIARHAARAGFVRNLLTAGGVQAVEGPVGATDDDVAAAYAASGAALAVVCGADADYAEAGAGVVVALKRQGATVWLAGRPKEGREALETAGVGRFVAAGDDAIDVLTAASDLSARTAKTGGAS</sequence>
<keyword evidence="5" id="KW-0170">Cobalt</keyword>
<evidence type="ECO:0000256" key="1">
    <source>
        <dbReference type="ARBA" id="ARBA00001922"/>
    </source>
</evidence>
<dbReference type="Gene3D" id="3.20.20.240">
    <property type="entry name" value="Methylmalonyl-CoA mutase"/>
    <property type="match status" value="1"/>
</dbReference>
<dbReference type="GO" id="GO:0005737">
    <property type="term" value="C:cytoplasm"/>
    <property type="evidence" value="ECO:0007669"/>
    <property type="project" value="TreeGrafter"/>
</dbReference>
<dbReference type="AlphaFoldDB" id="A0A9W6MTX0"/>
<keyword evidence="9" id="KW-1185">Reference proteome</keyword>
<dbReference type="GO" id="GO:0019678">
    <property type="term" value="P:propionate metabolic process, methylmalonyl pathway"/>
    <property type="evidence" value="ECO:0007669"/>
    <property type="project" value="TreeGrafter"/>
</dbReference>
<evidence type="ECO:0000256" key="6">
    <source>
        <dbReference type="SAM" id="MobiDB-lite"/>
    </source>
</evidence>
<accession>A0A9W6MTX0</accession>
<dbReference type="PANTHER" id="PTHR48101">
    <property type="entry name" value="METHYLMALONYL-COA MUTASE, MITOCHONDRIAL-RELATED"/>
    <property type="match status" value="1"/>
</dbReference>
<keyword evidence="4" id="KW-0413">Isomerase</keyword>
<evidence type="ECO:0000256" key="5">
    <source>
        <dbReference type="ARBA" id="ARBA00023285"/>
    </source>
</evidence>
<keyword evidence="3" id="KW-0846">Cobalamin</keyword>
<comment type="similarity">
    <text evidence="2">Belongs to the methylmalonyl-CoA mutase family.</text>
</comment>
<comment type="caution">
    <text evidence="8">The sequence shown here is derived from an EMBL/GenBank/DDBJ whole genome shotgun (WGS) entry which is preliminary data.</text>
</comment>
<comment type="cofactor">
    <cofactor evidence="1">
        <name>adenosylcob(III)alamin</name>
        <dbReference type="ChEBI" id="CHEBI:18408"/>
    </cofactor>
</comment>
<evidence type="ECO:0000256" key="4">
    <source>
        <dbReference type="ARBA" id="ARBA00023235"/>
    </source>
</evidence>
<feature type="region of interest" description="Disordered" evidence="6">
    <location>
        <begin position="448"/>
        <end position="470"/>
    </location>
</feature>
<evidence type="ECO:0000256" key="3">
    <source>
        <dbReference type="ARBA" id="ARBA00022628"/>
    </source>
</evidence>
<protein>
    <submittedName>
        <fullName evidence="8">Methylmalonyl-CoA mutase</fullName>
    </submittedName>
</protein>
<name>A0A9W6MTX0_9HYPH</name>
<feature type="compositionally biased region" description="Pro residues" evidence="6">
    <location>
        <begin position="457"/>
        <end position="467"/>
    </location>
</feature>
<organism evidence="8 9">
    <name type="scientific">Hansschlegelia plantiphila</name>
    <dbReference type="NCBI Taxonomy" id="374655"/>
    <lineage>
        <taxon>Bacteria</taxon>
        <taxon>Pseudomonadati</taxon>
        <taxon>Pseudomonadota</taxon>
        <taxon>Alphaproteobacteria</taxon>
        <taxon>Hyphomicrobiales</taxon>
        <taxon>Methylopilaceae</taxon>
        <taxon>Hansschlegelia</taxon>
    </lineage>
</organism>
<dbReference type="GO" id="GO:0031419">
    <property type="term" value="F:cobalamin binding"/>
    <property type="evidence" value="ECO:0007669"/>
    <property type="project" value="UniProtKB-KW"/>
</dbReference>
<evidence type="ECO:0000259" key="7">
    <source>
        <dbReference type="Pfam" id="PF01642"/>
    </source>
</evidence>
<reference evidence="8" key="1">
    <citation type="journal article" date="2014" name="Int. J. Syst. Evol. Microbiol.">
        <title>Complete genome sequence of Corynebacterium casei LMG S-19264T (=DSM 44701T), isolated from a smear-ripened cheese.</title>
        <authorList>
            <consortium name="US DOE Joint Genome Institute (JGI-PGF)"/>
            <person name="Walter F."/>
            <person name="Albersmeier A."/>
            <person name="Kalinowski J."/>
            <person name="Ruckert C."/>
        </authorList>
    </citation>
    <scope>NUCLEOTIDE SEQUENCE</scope>
    <source>
        <strain evidence="8">VKM B-2347</strain>
    </source>
</reference>
<proteinExistence type="inferred from homology"/>
<evidence type="ECO:0000313" key="9">
    <source>
        <dbReference type="Proteomes" id="UP001143372"/>
    </source>
</evidence>
<dbReference type="InterPro" id="IPR036724">
    <property type="entry name" value="Cobalamin-bd_sf"/>
</dbReference>
<dbReference type="Pfam" id="PF01642">
    <property type="entry name" value="MM_CoA_mutase"/>
    <property type="match status" value="1"/>
</dbReference>
<dbReference type="GO" id="GO:0046872">
    <property type="term" value="F:metal ion binding"/>
    <property type="evidence" value="ECO:0007669"/>
    <property type="project" value="InterPro"/>
</dbReference>
<dbReference type="PANTHER" id="PTHR48101:SF4">
    <property type="entry name" value="METHYLMALONYL-COA MUTASE, MITOCHONDRIAL"/>
    <property type="match status" value="1"/>
</dbReference>
<dbReference type="InterPro" id="IPR006099">
    <property type="entry name" value="MeMalonylCoA_mutase_a/b_cat"/>
</dbReference>
<feature type="domain" description="Methylmalonyl-CoA mutase alpha/beta chain catalytic" evidence="7">
    <location>
        <begin position="109"/>
        <end position="444"/>
    </location>
</feature>
<dbReference type="Gene3D" id="3.40.50.280">
    <property type="entry name" value="Cobalamin-binding domain"/>
    <property type="match status" value="1"/>
</dbReference>
<gene>
    <name evidence="8" type="ORF">GCM10008179_04420</name>
</gene>
<dbReference type="Proteomes" id="UP001143372">
    <property type="component" value="Unassembled WGS sequence"/>
</dbReference>
<evidence type="ECO:0000313" key="8">
    <source>
        <dbReference type="EMBL" id="GLK66804.1"/>
    </source>
</evidence>